<dbReference type="GO" id="GO:0032259">
    <property type="term" value="P:methylation"/>
    <property type="evidence" value="ECO:0007669"/>
    <property type="project" value="UniProtKB-KW"/>
</dbReference>
<proteinExistence type="inferred from homology"/>
<comment type="function">
    <text evidence="4">Could be a S-adenosyl-L-methionine-dependent methyltransferase.</text>
</comment>
<comment type="caution">
    <text evidence="6">The sequence shown here is derived from an EMBL/GenBank/DDBJ whole genome shotgun (WGS) entry which is preliminary data.</text>
</comment>
<evidence type="ECO:0000313" key="6">
    <source>
        <dbReference type="EMBL" id="MFC3041129.1"/>
    </source>
</evidence>
<dbReference type="RefSeq" id="WP_390273243.1">
    <property type="nucleotide sequence ID" value="NZ_JBHRSA010000046.1"/>
</dbReference>
<dbReference type="Gene3D" id="3.40.50.150">
    <property type="entry name" value="Vaccinia Virus protein VP39"/>
    <property type="match status" value="1"/>
</dbReference>
<reference evidence="7" key="1">
    <citation type="journal article" date="2019" name="Int. J. Syst. Evol. Microbiol.">
        <title>The Global Catalogue of Microorganisms (GCM) 10K type strain sequencing project: providing services to taxonomists for standard genome sequencing and annotation.</title>
        <authorList>
            <consortium name="The Broad Institute Genomics Platform"/>
            <consortium name="The Broad Institute Genome Sequencing Center for Infectious Disease"/>
            <person name="Wu L."/>
            <person name="Ma J."/>
        </authorList>
    </citation>
    <scope>NUCLEOTIDE SEQUENCE [LARGE SCALE GENOMIC DNA]</scope>
    <source>
        <strain evidence="7">KCTC 13128</strain>
    </source>
</reference>
<dbReference type="InterPro" id="IPR041698">
    <property type="entry name" value="Methyltransf_25"/>
</dbReference>
<dbReference type="SUPFAM" id="SSF53335">
    <property type="entry name" value="S-adenosyl-L-methionine-dependent methyltransferases"/>
    <property type="match status" value="1"/>
</dbReference>
<dbReference type="InterPro" id="IPR029063">
    <property type="entry name" value="SAM-dependent_MTases_sf"/>
</dbReference>
<dbReference type="Proteomes" id="UP001595279">
    <property type="component" value="Unassembled WGS sequence"/>
</dbReference>
<evidence type="ECO:0000313" key="7">
    <source>
        <dbReference type="Proteomes" id="UP001595279"/>
    </source>
</evidence>
<evidence type="ECO:0000256" key="3">
    <source>
        <dbReference type="ARBA" id="ARBA00022691"/>
    </source>
</evidence>
<comment type="similarity">
    <text evidence="4">Belongs to the methyltransferase superfamily. YrrT family.</text>
</comment>
<dbReference type="GO" id="GO:0008168">
    <property type="term" value="F:methyltransferase activity"/>
    <property type="evidence" value="ECO:0007669"/>
    <property type="project" value="UniProtKB-KW"/>
</dbReference>
<feature type="binding site" evidence="4">
    <location>
        <position position="96"/>
    </location>
    <ligand>
        <name>S-adenosyl-L-methionine</name>
        <dbReference type="ChEBI" id="CHEBI:59789"/>
    </ligand>
</feature>
<feature type="domain" description="Methyltransferase" evidence="5">
    <location>
        <begin position="49"/>
        <end position="139"/>
    </location>
</feature>
<keyword evidence="2 4" id="KW-0808">Transferase</keyword>
<evidence type="ECO:0000256" key="2">
    <source>
        <dbReference type="ARBA" id="ARBA00022679"/>
    </source>
</evidence>
<evidence type="ECO:0000259" key="5">
    <source>
        <dbReference type="Pfam" id="PF13649"/>
    </source>
</evidence>
<dbReference type="PANTHER" id="PTHR43861">
    <property type="entry name" value="TRANS-ACONITATE 2-METHYLTRANSFERASE-RELATED"/>
    <property type="match status" value="1"/>
</dbReference>
<dbReference type="InterPro" id="IPR023553">
    <property type="entry name" value="Uncharacterised_MeTfrase_YrrT"/>
</dbReference>
<dbReference type="Pfam" id="PF13649">
    <property type="entry name" value="Methyltransf_25"/>
    <property type="match status" value="1"/>
</dbReference>
<dbReference type="PANTHER" id="PTHR43861:SF1">
    <property type="entry name" value="TRANS-ACONITATE 2-METHYLTRANSFERASE"/>
    <property type="match status" value="1"/>
</dbReference>
<organism evidence="6 7">
    <name type="scientific">Virgibacillus xinjiangensis</name>
    <dbReference type="NCBI Taxonomy" id="393090"/>
    <lineage>
        <taxon>Bacteria</taxon>
        <taxon>Bacillati</taxon>
        <taxon>Bacillota</taxon>
        <taxon>Bacilli</taxon>
        <taxon>Bacillales</taxon>
        <taxon>Bacillaceae</taxon>
        <taxon>Virgibacillus</taxon>
    </lineage>
</organism>
<dbReference type="EC" id="2.1.1.-" evidence="4"/>
<gene>
    <name evidence="6" type="ORF">ACFOGI_12850</name>
</gene>
<protein>
    <recommendedName>
        <fullName evidence="4">Uncharacterized methyltransferase ACFOGI_12850</fullName>
        <ecNumber evidence="4">2.1.1.-</ecNumber>
    </recommendedName>
</protein>
<keyword evidence="7" id="KW-1185">Reference proteome</keyword>
<evidence type="ECO:0000256" key="1">
    <source>
        <dbReference type="ARBA" id="ARBA00022603"/>
    </source>
</evidence>
<feature type="binding site" evidence="4">
    <location>
        <position position="53"/>
    </location>
    <ligand>
        <name>S-adenosyl-L-methionine</name>
        <dbReference type="ChEBI" id="CHEBI:59789"/>
    </ligand>
</feature>
<accession>A0ABV7CY37</accession>
<evidence type="ECO:0000256" key="4">
    <source>
        <dbReference type="HAMAP-Rule" id="MF_02100"/>
    </source>
</evidence>
<keyword evidence="1 4" id="KW-0489">Methyltransferase</keyword>
<dbReference type="HAMAP" id="MF_02100">
    <property type="entry name" value="Methyltr_YrrT"/>
    <property type="match status" value="1"/>
</dbReference>
<feature type="binding site" evidence="4">
    <location>
        <position position="74"/>
    </location>
    <ligand>
        <name>S-adenosyl-L-methionine</name>
        <dbReference type="ChEBI" id="CHEBI:59789"/>
    </ligand>
</feature>
<dbReference type="CDD" id="cd02440">
    <property type="entry name" value="AdoMet_MTases"/>
    <property type="match status" value="1"/>
</dbReference>
<dbReference type="EMBL" id="JBHRSA010000046">
    <property type="protein sequence ID" value="MFC3041129.1"/>
    <property type="molecule type" value="Genomic_DNA"/>
</dbReference>
<keyword evidence="3 4" id="KW-0949">S-adenosyl-L-methionine</keyword>
<name>A0ABV7CY37_9BACI</name>
<sequence>MGREFIGIFEDWAEDYDRSVYGGDSQYAAVFHKYEYILREVADRVKGNVLEFGTGTGNLSKKILDAGHEVVGIEPSSSMRKLAARKLPELMVLDGDFLHFPEIHEQIDTIASSYAFHHLTQDEKEKAVRQFWRILAPNGKVVIADTMFVSDGAHEQAIEKARKQGFLELASDLEREYYPLTGQMEELFATNGWQVRLHRMNDFVWLLEAEK</sequence>